<evidence type="ECO:0000313" key="10">
    <source>
        <dbReference type="Proteomes" id="UP000749646"/>
    </source>
</evidence>
<comment type="subcellular location">
    <subcellularLocation>
        <location evidence="1">Endomembrane system</location>
        <topology evidence="1">Multi-pass membrane protein</topology>
    </subcellularLocation>
</comment>
<evidence type="ECO:0000256" key="7">
    <source>
        <dbReference type="ARBA" id="ARBA00023136"/>
    </source>
</evidence>
<keyword evidence="10" id="KW-1185">Reference proteome</keyword>
<dbReference type="InterPro" id="IPR050173">
    <property type="entry name" value="ABC_transporter_C-like"/>
</dbReference>
<evidence type="ECO:0000256" key="1">
    <source>
        <dbReference type="ARBA" id="ARBA00004127"/>
    </source>
</evidence>
<evidence type="ECO:0000256" key="8">
    <source>
        <dbReference type="SAM" id="Phobius"/>
    </source>
</evidence>
<dbReference type="PANTHER" id="PTHR24223:SF443">
    <property type="entry name" value="MULTIDRUG-RESISTANCE LIKE PROTEIN 1, ISOFORM I"/>
    <property type="match status" value="1"/>
</dbReference>
<feature type="transmembrane region" description="Helical" evidence="8">
    <location>
        <begin position="162"/>
        <end position="188"/>
    </location>
</feature>
<sequence>MNQIIVMRDGVIDENGSYAELMAARGSFSQLIEDYSVKEKSTQEQKAVELKADNSSKDTTKIEPIQNGTESEKDIVEVLPSKGEIAKNDNADLIMEEEAAEGNVGWSVFKNYAEAATWLYAFLSLLGFICSQATQIGVSIWLQEWVSQVGSSSQPSIGVFLGVYAGLVALYILFDLGVNLIIFVAAGIRASRIMHDALLERCVQALTKTFFIFRCPQLLRYNTVGYRCASTSYHDTIMIGSTMKDIKA</sequence>
<evidence type="ECO:0000256" key="2">
    <source>
        <dbReference type="ARBA" id="ARBA00022692"/>
    </source>
</evidence>
<keyword evidence="5" id="KW-0067">ATP-binding</keyword>
<reference evidence="9" key="1">
    <citation type="journal article" date="2020" name="Fungal Divers.">
        <title>Resolving the Mortierellaceae phylogeny through synthesis of multi-gene phylogenetics and phylogenomics.</title>
        <authorList>
            <person name="Vandepol N."/>
            <person name="Liber J."/>
            <person name="Desiro A."/>
            <person name="Na H."/>
            <person name="Kennedy M."/>
            <person name="Barry K."/>
            <person name="Grigoriev I.V."/>
            <person name="Miller A.N."/>
            <person name="O'Donnell K."/>
            <person name="Stajich J.E."/>
            <person name="Bonito G."/>
        </authorList>
    </citation>
    <scope>NUCLEOTIDE SEQUENCE</scope>
    <source>
        <strain evidence="9">MES-2147</strain>
    </source>
</reference>
<name>A0A9P6JG80_9FUNG</name>
<evidence type="ECO:0000256" key="6">
    <source>
        <dbReference type="ARBA" id="ARBA00022989"/>
    </source>
</evidence>
<protein>
    <submittedName>
        <fullName evidence="9">Multidrug resistance-associated protein 1</fullName>
    </submittedName>
</protein>
<dbReference type="GO" id="GO:0016020">
    <property type="term" value="C:membrane"/>
    <property type="evidence" value="ECO:0007669"/>
    <property type="project" value="InterPro"/>
</dbReference>
<dbReference type="GO" id="GO:0005524">
    <property type="term" value="F:ATP binding"/>
    <property type="evidence" value="ECO:0007669"/>
    <property type="project" value="UniProtKB-KW"/>
</dbReference>
<comment type="caution">
    <text evidence="9">The sequence shown here is derived from an EMBL/GenBank/DDBJ whole genome shotgun (WGS) entry which is preliminary data.</text>
</comment>
<accession>A0A9P6JG80</accession>
<dbReference type="GO" id="GO:0042626">
    <property type="term" value="F:ATPase-coupled transmembrane transporter activity"/>
    <property type="evidence" value="ECO:0007669"/>
    <property type="project" value="TreeGrafter"/>
</dbReference>
<evidence type="ECO:0000256" key="4">
    <source>
        <dbReference type="ARBA" id="ARBA00022741"/>
    </source>
</evidence>
<dbReference type="SUPFAM" id="SSF90123">
    <property type="entry name" value="ABC transporter transmembrane region"/>
    <property type="match status" value="1"/>
</dbReference>
<keyword evidence="4" id="KW-0547">Nucleotide-binding</keyword>
<evidence type="ECO:0000313" key="9">
    <source>
        <dbReference type="EMBL" id="KAF9972832.1"/>
    </source>
</evidence>
<organism evidence="9 10">
    <name type="scientific">Modicella reniformis</name>
    <dbReference type="NCBI Taxonomy" id="1440133"/>
    <lineage>
        <taxon>Eukaryota</taxon>
        <taxon>Fungi</taxon>
        <taxon>Fungi incertae sedis</taxon>
        <taxon>Mucoromycota</taxon>
        <taxon>Mortierellomycotina</taxon>
        <taxon>Mortierellomycetes</taxon>
        <taxon>Mortierellales</taxon>
        <taxon>Mortierellaceae</taxon>
        <taxon>Modicella</taxon>
    </lineage>
</organism>
<keyword evidence="6 8" id="KW-1133">Transmembrane helix</keyword>
<proteinExistence type="predicted"/>
<dbReference type="GO" id="GO:0012505">
    <property type="term" value="C:endomembrane system"/>
    <property type="evidence" value="ECO:0007669"/>
    <property type="project" value="UniProtKB-SubCell"/>
</dbReference>
<dbReference type="EMBL" id="JAAAHW010004613">
    <property type="protein sequence ID" value="KAF9972832.1"/>
    <property type="molecule type" value="Genomic_DNA"/>
</dbReference>
<keyword evidence="3" id="KW-0677">Repeat</keyword>
<dbReference type="Proteomes" id="UP000749646">
    <property type="component" value="Unassembled WGS sequence"/>
</dbReference>
<evidence type="ECO:0000256" key="3">
    <source>
        <dbReference type="ARBA" id="ARBA00022737"/>
    </source>
</evidence>
<dbReference type="PANTHER" id="PTHR24223">
    <property type="entry name" value="ATP-BINDING CASSETTE SUB-FAMILY C"/>
    <property type="match status" value="1"/>
</dbReference>
<feature type="transmembrane region" description="Helical" evidence="8">
    <location>
        <begin position="118"/>
        <end position="142"/>
    </location>
</feature>
<dbReference type="Gene3D" id="1.20.1560.10">
    <property type="entry name" value="ABC transporter type 1, transmembrane domain"/>
    <property type="match status" value="1"/>
</dbReference>
<gene>
    <name evidence="9" type="primary">ABCC1_3</name>
    <name evidence="9" type="ORF">BGZ65_009581</name>
</gene>
<dbReference type="InterPro" id="IPR036640">
    <property type="entry name" value="ABC1_TM_sf"/>
</dbReference>
<dbReference type="AlphaFoldDB" id="A0A9P6JG80"/>
<keyword evidence="7 8" id="KW-0472">Membrane</keyword>
<evidence type="ECO:0000256" key="5">
    <source>
        <dbReference type="ARBA" id="ARBA00022840"/>
    </source>
</evidence>
<keyword evidence="2 8" id="KW-0812">Transmembrane</keyword>